<name>A0A174DH51_9BACE</name>
<dbReference type="EMBL" id="CYZH01000007">
    <property type="protein sequence ID" value="CUO24793.1"/>
    <property type="molecule type" value="Genomic_DNA"/>
</dbReference>
<dbReference type="AlphaFoldDB" id="A0A174DH51"/>
<evidence type="ECO:0000313" key="1">
    <source>
        <dbReference type="EMBL" id="CUO24793.1"/>
    </source>
</evidence>
<dbReference type="Proteomes" id="UP000095517">
    <property type="component" value="Unassembled WGS sequence"/>
</dbReference>
<evidence type="ECO:0000313" key="2">
    <source>
        <dbReference type="Proteomes" id="UP000095517"/>
    </source>
</evidence>
<sequence>MMGYKREQYSEVMARINEPRGKCRLLLGHAKWVSPH</sequence>
<dbReference type="STRING" id="338188.ERS852397_01644"/>
<accession>A0A174DH51</accession>
<organism evidence="1 2">
    <name type="scientific">Bacteroides finegoldii</name>
    <dbReference type="NCBI Taxonomy" id="338188"/>
    <lineage>
        <taxon>Bacteria</taxon>
        <taxon>Pseudomonadati</taxon>
        <taxon>Bacteroidota</taxon>
        <taxon>Bacteroidia</taxon>
        <taxon>Bacteroidales</taxon>
        <taxon>Bacteroidaceae</taxon>
        <taxon>Bacteroides</taxon>
    </lineage>
</organism>
<proteinExistence type="predicted"/>
<gene>
    <name evidence="1" type="ORF">ERS852397_01644</name>
</gene>
<reference evidence="1 2" key="1">
    <citation type="submission" date="2015-09" db="EMBL/GenBank/DDBJ databases">
        <authorList>
            <consortium name="Pathogen Informatics"/>
        </authorList>
    </citation>
    <scope>NUCLEOTIDE SEQUENCE [LARGE SCALE GENOMIC DNA]</scope>
    <source>
        <strain evidence="1 2">2789STDY5608840</strain>
    </source>
</reference>
<protein>
    <submittedName>
        <fullName evidence="1">Uncharacterized protein</fullName>
    </submittedName>
</protein>